<protein>
    <submittedName>
        <fullName evidence="6">Sporulation membrane protein YtaF</fullName>
    </submittedName>
</protein>
<sequence length="202" mass="21465">MHESNLFNIIMIGIAANLDNAGVGISYGIRDIQVPWYSNAMIAIMSALATLAAGIAGKWIGLWISPRIGTILGTILLILVGFWVMLQPFFEKASKASDTSSTMIRILQNPEAADSDKSKTISLAESIVLGAALAINALAGGFDAGVIQLNIFLTAFSVGIFSYVLFGISIYIGKTYVAGVFGNKATYIAGILLIFIGLHQLF</sequence>
<dbReference type="Pfam" id="PF02659">
    <property type="entry name" value="Mntp"/>
    <property type="match status" value="2"/>
</dbReference>
<feature type="transmembrane region" description="Helical" evidence="5">
    <location>
        <begin position="36"/>
        <end position="56"/>
    </location>
</feature>
<dbReference type="InterPro" id="IPR014205">
    <property type="entry name" value="Spore_YtaF"/>
</dbReference>
<proteinExistence type="predicted"/>
<evidence type="ECO:0000256" key="1">
    <source>
        <dbReference type="ARBA" id="ARBA00022475"/>
    </source>
</evidence>
<keyword evidence="7" id="KW-1185">Reference proteome</keyword>
<evidence type="ECO:0000313" key="6">
    <source>
        <dbReference type="EMBL" id="UOF92027.1"/>
    </source>
</evidence>
<keyword evidence="3 5" id="KW-1133">Transmembrane helix</keyword>
<dbReference type="PANTHER" id="PTHR35529">
    <property type="entry name" value="MANGANESE EFFLUX PUMP MNTP-RELATED"/>
    <property type="match status" value="1"/>
</dbReference>
<evidence type="ECO:0000313" key="7">
    <source>
        <dbReference type="Proteomes" id="UP000830167"/>
    </source>
</evidence>
<evidence type="ECO:0000256" key="4">
    <source>
        <dbReference type="ARBA" id="ARBA00023136"/>
    </source>
</evidence>
<organism evidence="6 7">
    <name type="scientific">Fodinisporobacter ferrooxydans</name>
    <dbReference type="NCBI Taxonomy" id="2901836"/>
    <lineage>
        <taxon>Bacteria</taxon>
        <taxon>Bacillati</taxon>
        <taxon>Bacillota</taxon>
        <taxon>Bacilli</taxon>
        <taxon>Bacillales</taxon>
        <taxon>Alicyclobacillaceae</taxon>
        <taxon>Fodinisporobacter</taxon>
    </lineage>
</organism>
<name>A0ABY4CNH1_9BACL</name>
<feature type="transmembrane region" description="Helical" evidence="5">
    <location>
        <begin position="68"/>
        <end position="86"/>
    </location>
</feature>
<dbReference type="InterPro" id="IPR003810">
    <property type="entry name" value="Mntp/YtaF"/>
</dbReference>
<feature type="transmembrane region" description="Helical" evidence="5">
    <location>
        <begin position="6"/>
        <end position="29"/>
    </location>
</feature>
<dbReference type="RefSeq" id="WP_347438709.1">
    <property type="nucleotide sequence ID" value="NZ_CP089291.1"/>
</dbReference>
<feature type="transmembrane region" description="Helical" evidence="5">
    <location>
        <begin position="121"/>
        <end position="139"/>
    </location>
</feature>
<feature type="transmembrane region" description="Helical" evidence="5">
    <location>
        <begin position="151"/>
        <end position="173"/>
    </location>
</feature>
<reference evidence="6" key="1">
    <citation type="submission" date="2021-12" db="EMBL/GenBank/DDBJ databases">
        <title>Alicyclobacillaceae gen. nov., sp. nov., isolated from chalcocite enrichment system.</title>
        <authorList>
            <person name="Jiang Z."/>
        </authorList>
    </citation>
    <scope>NUCLEOTIDE SEQUENCE</scope>
    <source>
        <strain evidence="6">MYW30-H2</strain>
    </source>
</reference>
<keyword evidence="1" id="KW-1003">Cell membrane</keyword>
<dbReference type="NCBIfam" id="TIGR02840">
    <property type="entry name" value="spore_YtaF"/>
    <property type="match status" value="1"/>
</dbReference>
<feature type="transmembrane region" description="Helical" evidence="5">
    <location>
        <begin position="185"/>
        <end position="201"/>
    </location>
</feature>
<keyword evidence="2 5" id="KW-0812">Transmembrane</keyword>
<evidence type="ECO:0000256" key="3">
    <source>
        <dbReference type="ARBA" id="ARBA00022989"/>
    </source>
</evidence>
<dbReference type="PANTHER" id="PTHR35529:SF2">
    <property type="entry name" value="SPORULATION PROTEIN YTAF-RELATED"/>
    <property type="match status" value="1"/>
</dbReference>
<evidence type="ECO:0000256" key="2">
    <source>
        <dbReference type="ARBA" id="ARBA00022692"/>
    </source>
</evidence>
<accession>A0ABY4CNH1</accession>
<gene>
    <name evidence="6" type="primary">ytaF</name>
    <name evidence="6" type="ORF">LSG31_07280</name>
</gene>
<keyword evidence="4 5" id="KW-0472">Membrane</keyword>
<dbReference type="EMBL" id="CP089291">
    <property type="protein sequence ID" value="UOF92027.1"/>
    <property type="molecule type" value="Genomic_DNA"/>
</dbReference>
<dbReference type="Proteomes" id="UP000830167">
    <property type="component" value="Chromosome"/>
</dbReference>
<evidence type="ECO:0000256" key="5">
    <source>
        <dbReference type="SAM" id="Phobius"/>
    </source>
</evidence>